<protein>
    <submittedName>
        <fullName evidence="1">Uncharacterized protein</fullName>
    </submittedName>
</protein>
<dbReference type="EMBL" id="CM056811">
    <property type="protein sequence ID" value="KAJ8636917.1"/>
    <property type="molecule type" value="Genomic_DNA"/>
</dbReference>
<accession>A0ACC2LUU7</accession>
<comment type="caution">
    <text evidence="1">The sequence shown here is derived from an EMBL/GenBank/DDBJ whole genome shotgun (WGS) entry which is preliminary data.</text>
</comment>
<organism evidence="1 2">
    <name type="scientific">Persea americana</name>
    <name type="common">Avocado</name>
    <dbReference type="NCBI Taxonomy" id="3435"/>
    <lineage>
        <taxon>Eukaryota</taxon>
        <taxon>Viridiplantae</taxon>
        <taxon>Streptophyta</taxon>
        <taxon>Embryophyta</taxon>
        <taxon>Tracheophyta</taxon>
        <taxon>Spermatophyta</taxon>
        <taxon>Magnoliopsida</taxon>
        <taxon>Magnoliidae</taxon>
        <taxon>Laurales</taxon>
        <taxon>Lauraceae</taxon>
        <taxon>Persea</taxon>
    </lineage>
</organism>
<evidence type="ECO:0000313" key="2">
    <source>
        <dbReference type="Proteomes" id="UP001234297"/>
    </source>
</evidence>
<proteinExistence type="predicted"/>
<sequence>MPRRRDDEEDEQEEENYEDEDYEDEEDDVGVGSSKKHRRSEFIDDVEEEDDEEEEEEYEDDDEEMGGGGRRGQSKHRKSGSQFFDLEADVDSDEEEEEEEGEEFRGRPNLLRCPSYPLVLITVFNLGDLVSRYLPLINCLRITSRRGLMVATLARFLFIPAFYYMAKYGDQGWMIMLTFILGLTNGYLAVCALMVAPKGYKVN</sequence>
<keyword evidence="2" id="KW-1185">Reference proteome</keyword>
<reference evidence="1 2" key="1">
    <citation type="journal article" date="2022" name="Hortic Res">
        <title>A haplotype resolved chromosomal level avocado genome allows analysis of novel avocado genes.</title>
        <authorList>
            <person name="Nath O."/>
            <person name="Fletcher S.J."/>
            <person name="Hayward A."/>
            <person name="Shaw L.M."/>
            <person name="Masouleh A.K."/>
            <person name="Furtado A."/>
            <person name="Henry R.J."/>
            <person name="Mitter N."/>
        </authorList>
    </citation>
    <scope>NUCLEOTIDE SEQUENCE [LARGE SCALE GENOMIC DNA]</scope>
    <source>
        <strain evidence="2">cv. Hass</strain>
    </source>
</reference>
<gene>
    <name evidence="1" type="ORF">MRB53_011184</name>
</gene>
<name>A0ACC2LUU7_PERAE</name>
<dbReference type="Proteomes" id="UP001234297">
    <property type="component" value="Chromosome 3"/>
</dbReference>
<evidence type="ECO:0000313" key="1">
    <source>
        <dbReference type="EMBL" id="KAJ8636917.1"/>
    </source>
</evidence>